<accession>F0F6B8</accession>
<dbReference type="HOGENOM" id="CLU_138519_0_0_10"/>
<keyword evidence="2" id="KW-1185">Reference proteome</keyword>
<dbReference type="Proteomes" id="UP000005697">
    <property type="component" value="Unassembled WGS sequence"/>
</dbReference>
<dbReference type="AlphaFoldDB" id="F0F6B8"/>
<dbReference type="STRING" id="888743.HMPREF9141_1140"/>
<protein>
    <recommendedName>
        <fullName evidence="3">Lipoprotein</fullName>
    </recommendedName>
</protein>
<organism evidence="1 2">
    <name type="scientific">Prevotella multiformis DSM 16608</name>
    <dbReference type="NCBI Taxonomy" id="888743"/>
    <lineage>
        <taxon>Bacteria</taxon>
        <taxon>Pseudomonadati</taxon>
        <taxon>Bacteroidota</taxon>
        <taxon>Bacteroidia</taxon>
        <taxon>Bacteroidales</taxon>
        <taxon>Prevotellaceae</taxon>
        <taxon>Prevotella</taxon>
    </lineage>
</organism>
<dbReference type="PROSITE" id="PS51257">
    <property type="entry name" value="PROKAR_LIPOPROTEIN"/>
    <property type="match status" value="1"/>
</dbReference>
<proteinExistence type="predicted"/>
<dbReference type="OrthoDB" id="8613168at2"/>
<reference evidence="1 2" key="1">
    <citation type="submission" date="2011-01" db="EMBL/GenBank/DDBJ databases">
        <authorList>
            <person name="Muzny D."/>
            <person name="Qin X."/>
            <person name="Deng J."/>
            <person name="Jiang H."/>
            <person name="Liu Y."/>
            <person name="Qu J."/>
            <person name="Song X.-Z."/>
            <person name="Zhang L."/>
            <person name="Thornton R."/>
            <person name="Coyle M."/>
            <person name="Francisco L."/>
            <person name="Jackson L."/>
            <person name="Javaid M."/>
            <person name="Korchina V."/>
            <person name="Kovar C."/>
            <person name="Mata R."/>
            <person name="Mathew T."/>
            <person name="Ngo R."/>
            <person name="Nguyen L."/>
            <person name="Nguyen N."/>
            <person name="Okwuonu G."/>
            <person name="Ongeri F."/>
            <person name="Pham C."/>
            <person name="Simmons D."/>
            <person name="Wilczek-Boney K."/>
            <person name="Hale W."/>
            <person name="Jakkamsetti A."/>
            <person name="Pham P."/>
            <person name="Ruth R."/>
            <person name="San Lucas F."/>
            <person name="Warren J."/>
            <person name="Zhang J."/>
            <person name="Zhao Z."/>
            <person name="Zhou C."/>
            <person name="Zhu D."/>
            <person name="Lee S."/>
            <person name="Bess C."/>
            <person name="Blankenburg K."/>
            <person name="Forbes L."/>
            <person name="Fu Q."/>
            <person name="Gubbala S."/>
            <person name="Hirani K."/>
            <person name="Jayaseelan J.C."/>
            <person name="Lara F."/>
            <person name="Munidasa M."/>
            <person name="Palculict T."/>
            <person name="Patil S."/>
            <person name="Pu L.-L."/>
            <person name="Saada N."/>
            <person name="Tang L."/>
            <person name="Weissenberger G."/>
            <person name="Zhu Y."/>
            <person name="Hemphill L."/>
            <person name="Shang Y."/>
            <person name="Youmans B."/>
            <person name="Ayvaz T."/>
            <person name="Ross M."/>
            <person name="Santibanez J."/>
            <person name="Aqrawi P."/>
            <person name="Gross S."/>
            <person name="Joshi V."/>
            <person name="Fowler G."/>
            <person name="Nazareth L."/>
            <person name="Reid J."/>
            <person name="Worley K."/>
            <person name="Petrosino J."/>
            <person name="Highlander S."/>
            <person name="Gibbs R."/>
        </authorList>
    </citation>
    <scope>NUCLEOTIDE SEQUENCE [LARGE SCALE GENOMIC DNA]</scope>
    <source>
        <strain evidence="1 2">DSM 16608</strain>
    </source>
</reference>
<evidence type="ECO:0000313" key="1">
    <source>
        <dbReference type="EMBL" id="EGC20200.1"/>
    </source>
</evidence>
<comment type="caution">
    <text evidence="1">The sequence shown here is derived from an EMBL/GenBank/DDBJ whole genome shotgun (WGS) entry which is preliminary data.</text>
</comment>
<name>F0F6B8_9BACT</name>
<evidence type="ECO:0008006" key="3">
    <source>
        <dbReference type="Google" id="ProtNLM"/>
    </source>
</evidence>
<dbReference type="EMBL" id="AEWX01000017">
    <property type="protein sequence ID" value="EGC20200.1"/>
    <property type="molecule type" value="Genomic_DNA"/>
</dbReference>
<dbReference type="RefSeq" id="WP_007368670.1">
    <property type="nucleotide sequence ID" value="NZ_GL872283.1"/>
</dbReference>
<gene>
    <name evidence="1" type="ORF">HMPREF9141_1140</name>
</gene>
<evidence type="ECO:0000313" key="2">
    <source>
        <dbReference type="Proteomes" id="UP000005697"/>
    </source>
</evidence>
<sequence>MKKLFVSFVVATMLLTSCSTDKFVSDSVNRVRFTEARNYFHVGGEPAPVVKKITSQTAFEKEFGEATHMGKGGQPTKIDFSKNFVIAYILPETSLETEFSPLSLTVKGRAHLVLKYRLKQGEQRSFTTQPFFLIVVDRKYADYTVEK</sequence>
<dbReference type="eggNOG" id="ENOG5033054">
    <property type="taxonomic scope" value="Bacteria"/>
</dbReference>